<organism evidence="1 2">
    <name type="scientific">Methanoregula boonei (strain DSM 21154 / JCM 14090 / 6A8)</name>
    <dbReference type="NCBI Taxonomy" id="456442"/>
    <lineage>
        <taxon>Archaea</taxon>
        <taxon>Methanobacteriati</taxon>
        <taxon>Methanobacteriota</taxon>
        <taxon>Stenosarchaea group</taxon>
        <taxon>Methanomicrobia</taxon>
        <taxon>Methanomicrobiales</taxon>
        <taxon>Methanoregulaceae</taxon>
        <taxon>Methanoregula</taxon>
    </lineage>
</organism>
<dbReference type="Gene3D" id="3.30.1860.10">
    <property type="entry name" value="uncharacterized conserved protein from methanopyrus kandleri domain like"/>
    <property type="match status" value="1"/>
</dbReference>
<dbReference type="OrthoDB" id="18015at2157"/>
<dbReference type="Pfam" id="PF04242">
    <property type="entry name" value="DUF424"/>
    <property type="match status" value="1"/>
</dbReference>
<keyword evidence="2" id="KW-1185">Reference proteome</keyword>
<dbReference type="InterPro" id="IPR007355">
    <property type="entry name" value="DUF424"/>
</dbReference>
<dbReference type="AlphaFoldDB" id="A7I8X6"/>
<reference evidence="2" key="1">
    <citation type="journal article" date="2015" name="Microbiology">
        <title>Genome of Methanoregula boonei 6A8 reveals adaptations to oligotrophic peatland environments.</title>
        <authorList>
            <person name="Braeuer S."/>
            <person name="Cadillo-Quiroz H."/>
            <person name="Kyrpides N."/>
            <person name="Woyke T."/>
            <person name="Goodwin L."/>
            <person name="Detter C."/>
            <person name="Podell S."/>
            <person name="Yavitt J.B."/>
            <person name="Zinder S.H."/>
        </authorList>
    </citation>
    <scope>NUCLEOTIDE SEQUENCE [LARGE SCALE GENOMIC DNA]</scope>
    <source>
        <strain evidence="2">DSM 21154 / JCM 14090 / 6A8</strain>
    </source>
</reference>
<dbReference type="EMBL" id="CP000780">
    <property type="protein sequence ID" value="ABS56187.1"/>
    <property type="molecule type" value="Genomic_DNA"/>
</dbReference>
<proteinExistence type="predicted"/>
<evidence type="ECO:0000313" key="1">
    <source>
        <dbReference type="EMBL" id="ABS56187.1"/>
    </source>
</evidence>
<dbReference type="STRING" id="456442.Mboo_1670"/>
<dbReference type="GeneID" id="5411993"/>
<dbReference type="eggNOG" id="arCOG04051">
    <property type="taxonomic scope" value="Archaea"/>
</dbReference>
<evidence type="ECO:0008006" key="3">
    <source>
        <dbReference type="Google" id="ProtNLM"/>
    </source>
</evidence>
<gene>
    <name evidence="1" type="ordered locus">Mboo_1670</name>
</gene>
<protein>
    <recommendedName>
        <fullName evidence="3">DUF424 domain-containing protein</fullName>
    </recommendedName>
</protein>
<dbReference type="RefSeq" id="WP_012107233.1">
    <property type="nucleotide sequence ID" value="NC_009712.1"/>
</dbReference>
<dbReference type="KEGG" id="mbn:Mboo_1670"/>
<dbReference type="HOGENOM" id="CLU_174522_1_0_2"/>
<evidence type="ECO:0000313" key="2">
    <source>
        <dbReference type="Proteomes" id="UP000002408"/>
    </source>
</evidence>
<dbReference type="Proteomes" id="UP000002408">
    <property type="component" value="Chromosome"/>
</dbReference>
<sequence>MFLKIHHSPEMGDVVAVCDRELLNTTITHGDLRVTVTEGFYGTTHADEAAVTEALLRGDNVNLMGERAVGVAVKMGLITRADCIMIGSVPHAQIYRL</sequence>
<name>A7I8X6_METB6</name>
<accession>A7I8X6</accession>